<accession>A0A0A3IGJ1</accession>
<dbReference type="AlphaFoldDB" id="A0A0A3IGJ1"/>
<comment type="subcellular location">
    <subcellularLocation>
        <location evidence="1">Cell membrane</location>
        <topology evidence="1">Lipid-anchor</topology>
    </subcellularLocation>
</comment>
<comment type="similarity">
    <text evidence="2">Belongs to the BMP lipoprotein family.</text>
</comment>
<feature type="chain" id="PRO_5002014515" description="ABC transporter substrate-binding protein PnrA-like domain-containing protein" evidence="7">
    <location>
        <begin position="22"/>
        <end position="360"/>
    </location>
</feature>
<dbReference type="STRING" id="1384057.CD33_18240"/>
<evidence type="ECO:0000256" key="5">
    <source>
        <dbReference type="ARBA" id="ARBA00023136"/>
    </source>
</evidence>
<evidence type="ECO:0000256" key="6">
    <source>
        <dbReference type="ARBA" id="ARBA00023288"/>
    </source>
</evidence>
<protein>
    <recommendedName>
        <fullName evidence="8">ABC transporter substrate-binding protein PnrA-like domain-containing protein</fullName>
    </recommendedName>
</protein>
<dbReference type="Proteomes" id="UP000030408">
    <property type="component" value="Unassembled WGS sequence"/>
</dbReference>
<dbReference type="PANTHER" id="PTHR34296:SF2">
    <property type="entry name" value="ABC TRANSPORTER GUANOSINE-BINDING PROTEIN NUPN"/>
    <property type="match status" value="1"/>
</dbReference>
<dbReference type="EMBL" id="JPVO01000055">
    <property type="protein sequence ID" value="KGR73952.1"/>
    <property type="molecule type" value="Genomic_DNA"/>
</dbReference>
<proteinExistence type="inferred from homology"/>
<dbReference type="InterPro" id="IPR050957">
    <property type="entry name" value="BMP_lipoprotein"/>
</dbReference>
<evidence type="ECO:0000313" key="10">
    <source>
        <dbReference type="Proteomes" id="UP000030408"/>
    </source>
</evidence>
<dbReference type="InterPro" id="IPR003760">
    <property type="entry name" value="PnrA-like"/>
</dbReference>
<dbReference type="PANTHER" id="PTHR34296">
    <property type="entry name" value="TRANSCRIPTIONAL ACTIVATOR PROTEIN MED"/>
    <property type="match status" value="1"/>
</dbReference>
<feature type="domain" description="ABC transporter substrate-binding protein PnrA-like" evidence="8">
    <location>
        <begin position="47"/>
        <end position="357"/>
    </location>
</feature>
<evidence type="ECO:0000313" key="9">
    <source>
        <dbReference type="EMBL" id="KGR73952.1"/>
    </source>
</evidence>
<gene>
    <name evidence="9" type="ORF">CD33_18240</name>
</gene>
<feature type="signal peptide" evidence="7">
    <location>
        <begin position="1"/>
        <end position="21"/>
    </location>
</feature>
<organism evidence="9 10">
    <name type="scientific">Ureibacillus sinduriensis BLB-1 = JCM 15800</name>
    <dbReference type="NCBI Taxonomy" id="1384057"/>
    <lineage>
        <taxon>Bacteria</taxon>
        <taxon>Bacillati</taxon>
        <taxon>Bacillota</taxon>
        <taxon>Bacilli</taxon>
        <taxon>Bacillales</taxon>
        <taxon>Caryophanaceae</taxon>
        <taxon>Ureibacillus</taxon>
    </lineage>
</organism>
<dbReference type="PROSITE" id="PS51257">
    <property type="entry name" value="PROKAR_LIPOPROTEIN"/>
    <property type="match status" value="1"/>
</dbReference>
<evidence type="ECO:0000256" key="4">
    <source>
        <dbReference type="ARBA" id="ARBA00022729"/>
    </source>
</evidence>
<dbReference type="eggNOG" id="COG1744">
    <property type="taxonomic scope" value="Bacteria"/>
</dbReference>
<dbReference type="Pfam" id="PF02608">
    <property type="entry name" value="Bmp"/>
    <property type="match status" value="1"/>
</dbReference>
<keyword evidence="10" id="KW-1185">Reference proteome</keyword>
<reference evidence="9 10" key="1">
    <citation type="submission" date="2014-02" db="EMBL/GenBank/DDBJ databases">
        <title>Draft genome sequence of Lysinibacillus sinduriensis JCM 15800.</title>
        <authorList>
            <person name="Zhang F."/>
            <person name="Wang G."/>
            <person name="Zhang L."/>
        </authorList>
    </citation>
    <scope>NUCLEOTIDE SEQUENCE [LARGE SCALE GENOMIC DNA]</scope>
    <source>
        <strain evidence="9 10">JCM 15800</strain>
    </source>
</reference>
<keyword evidence="3" id="KW-1003">Cell membrane</keyword>
<comment type="caution">
    <text evidence="9">The sequence shown here is derived from an EMBL/GenBank/DDBJ whole genome shotgun (WGS) entry which is preliminary data.</text>
</comment>
<sequence>MKKRKFGLALASIFAAGSILAACGGGEEKEEKTTSDSGTTEQTSDFSVAMVTDTGGVDDRSFNQSTWEGIEAFGKENGLEKGDGGYDYLQSAAESDYVTNLNSLIRRDFDLVFAVGFALHNAVAEVADQQQDAKIAIIDEVVADKENVASIMFRANEASYLAGVAAAKESKSGKIGFIGGMTGEIIGGFQAGFEAGVAAVNPDIVVDVEYAESFTDAAKGQQIAKRMYDSGVDIIFHAAGGVGNGLFTEAKERKAKDPNANVWAIGVDRDQYDEGKVDDSTNIMLTSVLKRVDVAAQEVAKLAQEGKFPGGELITYGLSDGGVDLADSRGAISEETMTTVEEYKQKIIDGEITVPEQPEK</sequence>
<dbReference type="OrthoDB" id="9784230at2"/>
<dbReference type="InterPro" id="IPR028082">
    <property type="entry name" value="Peripla_BP_I"/>
</dbReference>
<dbReference type="CDD" id="cd06354">
    <property type="entry name" value="PBP1_PrnA-like"/>
    <property type="match status" value="1"/>
</dbReference>
<name>A0A0A3IGJ1_9BACL</name>
<keyword evidence="4 7" id="KW-0732">Signal</keyword>
<dbReference type="SUPFAM" id="SSF53822">
    <property type="entry name" value="Periplasmic binding protein-like I"/>
    <property type="match status" value="1"/>
</dbReference>
<dbReference type="RefSeq" id="WP_036203147.1">
    <property type="nucleotide sequence ID" value="NZ_AVCY01000001.1"/>
</dbReference>
<dbReference type="Gene3D" id="3.40.50.2300">
    <property type="match status" value="2"/>
</dbReference>
<evidence type="ECO:0000259" key="8">
    <source>
        <dbReference type="Pfam" id="PF02608"/>
    </source>
</evidence>
<keyword evidence="6" id="KW-0449">Lipoprotein</keyword>
<evidence type="ECO:0000256" key="3">
    <source>
        <dbReference type="ARBA" id="ARBA00022475"/>
    </source>
</evidence>
<keyword evidence="5" id="KW-0472">Membrane</keyword>
<evidence type="ECO:0000256" key="1">
    <source>
        <dbReference type="ARBA" id="ARBA00004193"/>
    </source>
</evidence>
<evidence type="ECO:0000256" key="2">
    <source>
        <dbReference type="ARBA" id="ARBA00008610"/>
    </source>
</evidence>
<dbReference type="GO" id="GO:0005886">
    <property type="term" value="C:plasma membrane"/>
    <property type="evidence" value="ECO:0007669"/>
    <property type="project" value="UniProtKB-SubCell"/>
</dbReference>
<evidence type="ECO:0000256" key="7">
    <source>
        <dbReference type="SAM" id="SignalP"/>
    </source>
</evidence>